<protein>
    <recommendedName>
        <fullName evidence="4">Methyl-accepting transducer domain-containing protein</fullName>
    </recommendedName>
</protein>
<reference evidence="5 6" key="1">
    <citation type="submission" date="2018-09" db="EMBL/GenBank/DDBJ databases">
        <title>Cohnella cavernae sp. nov., isolated from a karst cave.</title>
        <authorList>
            <person name="Zhu H."/>
        </authorList>
    </citation>
    <scope>NUCLEOTIDE SEQUENCE [LARGE SCALE GENOMIC DNA]</scope>
    <source>
        <strain evidence="5 6">K2E09-144</strain>
    </source>
</reference>
<feature type="domain" description="Methyl-accepting transducer" evidence="4">
    <location>
        <begin position="209"/>
        <end position="449"/>
    </location>
</feature>
<dbReference type="AlphaFoldDB" id="A0A398CVH6"/>
<dbReference type="PROSITE" id="PS50111">
    <property type="entry name" value="CHEMOTAXIS_TRANSDUC_2"/>
    <property type="match status" value="1"/>
</dbReference>
<evidence type="ECO:0000313" key="5">
    <source>
        <dbReference type="EMBL" id="RIE04528.1"/>
    </source>
</evidence>
<dbReference type="EMBL" id="QXJM01000025">
    <property type="protein sequence ID" value="RIE04528.1"/>
    <property type="molecule type" value="Genomic_DNA"/>
</dbReference>
<name>A0A398CVH6_9BACL</name>
<dbReference type="InterPro" id="IPR004089">
    <property type="entry name" value="MCPsignal_dom"/>
</dbReference>
<keyword evidence="3" id="KW-1133">Transmembrane helix</keyword>
<feature type="transmembrane region" description="Helical" evidence="3">
    <location>
        <begin position="145"/>
        <end position="164"/>
    </location>
</feature>
<dbReference type="Pfam" id="PF00015">
    <property type="entry name" value="MCPsignal"/>
    <property type="match status" value="1"/>
</dbReference>
<comment type="caution">
    <text evidence="5">The sequence shown here is derived from an EMBL/GenBank/DDBJ whole genome shotgun (WGS) entry which is preliminary data.</text>
</comment>
<evidence type="ECO:0000256" key="1">
    <source>
        <dbReference type="ARBA" id="ARBA00023224"/>
    </source>
</evidence>
<dbReference type="Gene3D" id="1.10.287.950">
    <property type="entry name" value="Methyl-accepting chemotaxis protein"/>
    <property type="match status" value="1"/>
</dbReference>
<feature type="transmembrane region" description="Helical" evidence="3">
    <location>
        <begin position="39"/>
        <end position="59"/>
    </location>
</feature>
<dbReference type="Proteomes" id="UP000266340">
    <property type="component" value="Unassembled WGS sequence"/>
</dbReference>
<accession>A0A398CVH6</accession>
<keyword evidence="3" id="KW-0812">Transmembrane</keyword>
<dbReference type="RefSeq" id="WP_119148113.1">
    <property type="nucleotide sequence ID" value="NZ_JBHSOV010000005.1"/>
</dbReference>
<keyword evidence="3" id="KW-0472">Membrane</keyword>
<dbReference type="SUPFAM" id="SSF58104">
    <property type="entry name" value="Methyl-accepting chemotaxis protein (MCP) signaling domain"/>
    <property type="match status" value="1"/>
</dbReference>
<gene>
    <name evidence="5" type="ORF">D3H35_05385</name>
</gene>
<proteinExistence type="predicted"/>
<keyword evidence="1 2" id="KW-0807">Transducer</keyword>
<feature type="transmembrane region" description="Helical" evidence="3">
    <location>
        <begin position="14"/>
        <end position="33"/>
    </location>
</feature>
<dbReference type="PANTHER" id="PTHR32089:SF112">
    <property type="entry name" value="LYSOZYME-LIKE PROTEIN-RELATED"/>
    <property type="match status" value="1"/>
</dbReference>
<dbReference type="GO" id="GO:0007165">
    <property type="term" value="P:signal transduction"/>
    <property type="evidence" value="ECO:0007669"/>
    <property type="project" value="UniProtKB-KW"/>
</dbReference>
<sequence>MNESTAVLVKRNKLFARILWAMLALGIASDLMIGASFNIIMTLAVVGAVTCAIATIMAYKEIGSGYVMYVVPTIISVVTFLLINGDTDPVPGTYFLVYMNLAVMTLYMNYRPILFSGLQGILITTYFYSDPFFREHVFPRQDLSYLYLYLILVIAALFFSTRFAEQLQQSVLKNEKLALQAKEKTEALLHNIGDSIGTLQEVSGRLKSNMTGTEAISREMTQSFGEIAATIESQTSTIESINDSIQSVDEVVTDVYAGYDKLQHKANRTSELTDSSKSDMHSLSEEMKRMDDMMAGTVKLMGELTEQNRHIGTIVSTIGDISNQTNLLALNASIEAARAGEHGKGFAVVSGEVRKLAEHAKQATEAISRILGSINVKVKELALQIDAGQATVSSGIGMTHHLARTLAVIGENNVIVSEQSEFVRASVDRLRSEYAHIADEVMMIASQTRQNLSSVAEVSASLGNQDSHIRDIVGHYERLDLLIGELNKLRKESA</sequence>
<keyword evidence="6" id="KW-1185">Reference proteome</keyword>
<evidence type="ECO:0000256" key="2">
    <source>
        <dbReference type="PROSITE-ProRule" id="PRU00284"/>
    </source>
</evidence>
<feature type="transmembrane region" description="Helical" evidence="3">
    <location>
        <begin position="66"/>
        <end position="83"/>
    </location>
</feature>
<evidence type="ECO:0000256" key="3">
    <source>
        <dbReference type="SAM" id="Phobius"/>
    </source>
</evidence>
<feature type="transmembrane region" description="Helical" evidence="3">
    <location>
        <begin position="114"/>
        <end position="133"/>
    </location>
</feature>
<organism evidence="5 6">
    <name type="scientific">Cohnella faecalis</name>
    <dbReference type="NCBI Taxonomy" id="2315694"/>
    <lineage>
        <taxon>Bacteria</taxon>
        <taxon>Bacillati</taxon>
        <taxon>Bacillota</taxon>
        <taxon>Bacilli</taxon>
        <taxon>Bacillales</taxon>
        <taxon>Paenibacillaceae</taxon>
        <taxon>Cohnella</taxon>
    </lineage>
</organism>
<dbReference type="SMART" id="SM00283">
    <property type="entry name" value="MA"/>
    <property type="match status" value="1"/>
</dbReference>
<dbReference type="PANTHER" id="PTHR32089">
    <property type="entry name" value="METHYL-ACCEPTING CHEMOTAXIS PROTEIN MCPB"/>
    <property type="match status" value="1"/>
</dbReference>
<evidence type="ECO:0000313" key="6">
    <source>
        <dbReference type="Proteomes" id="UP000266340"/>
    </source>
</evidence>
<dbReference type="GO" id="GO:0016020">
    <property type="term" value="C:membrane"/>
    <property type="evidence" value="ECO:0007669"/>
    <property type="project" value="InterPro"/>
</dbReference>
<evidence type="ECO:0000259" key="4">
    <source>
        <dbReference type="PROSITE" id="PS50111"/>
    </source>
</evidence>